<dbReference type="EMBL" id="OR769222">
    <property type="protein sequence ID" value="WQJ52745.1"/>
    <property type="molecule type" value="Genomic_DNA"/>
</dbReference>
<name>A0ABZ0Z0N0_9CAUD</name>
<accession>A0ABZ0Z0N0</accession>
<sequence>MKPKKHSSRNGLSVVDVNDTPEDVFMDSFLEDGEDSFVTELEPDKMPDEELRIEALKRAIDIAKLMSNVTTEDVISIAAKVVDYIRNTQI</sequence>
<reference evidence="1 2" key="1">
    <citation type="submission" date="2023-11" db="EMBL/GenBank/DDBJ databases">
        <authorList>
            <person name="Cook R."/>
            <person name="Crisci M."/>
            <person name="Pye H."/>
            <person name="Adriaenssens E."/>
            <person name="Santini J."/>
        </authorList>
    </citation>
    <scope>NUCLEOTIDE SEQUENCE [LARGE SCALE GENOMIC DNA]</scope>
    <source>
        <strain evidence="1">Lak_Megaphage_RVC_JS4_GC31</strain>
    </source>
</reference>
<organism evidence="1 2">
    <name type="scientific">phage Lak_Megaphage_RVC_JS4_GC31</name>
    <dbReference type="NCBI Taxonomy" id="3109228"/>
    <lineage>
        <taxon>Viruses</taxon>
        <taxon>Duplodnaviria</taxon>
        <taxon>Heunggongvirae</taxon>
        <taxon>Uroviricota</taxon>
        <taxon>Caudoviricetes</taxon>
        <taxon>Caudoviricetes code 15 clade</taxon>
    </lineage>
</organism>
<dbReference type="Proteomes" id="UP001349343">
    <property type="component" value="Segment"/>
</dbReference>
<protein>
    <submittedName>
        <fullName evidence="1">Uncharacterized protein</fullName>
    </submittedName>
</protein>
<keyword evidence="2" id="KW-1185">Reference proteome</keyword>
<evidence type="ECO:0000313" key="1">
    <source>
        <dbReference type="EMBL" id="WQJ52745.1"/>
    </source>
</evidence>
<evidence type="ECO:0000313" key="2">
    <source>
        <dbReference type="Proteomes" id="UP001349343"/>
    </source>
</evidence>
<proteinExistence type="predicted"/>